<organism evidence="1 2">
    <name type="scientific">Dendrothele bispora (strain CBS 962.96)</name>
    <dbReference type="NCBI Taxonomy" id="1314807"/>
    <lineage>
        <taxon>Eukaryota</taxon>
        <taxon>Fungi</taxon>
        <taxon>Dikarya</taxon>
        <taxon>Basidiomycota</taxon>
        <taxon>Agaricomycotina</taxon>
        <taxon>Agaricomycetes</taxon>
        <taxon>Agaricomycetidae</taxon>
        <taxon>Agaricales</taxon>
        <taxon>Agaricales incertae sedis</taxon>
        <taxon>Dendrothele</taxon>
    </lineage>
</organism>
<protein>
    <submittedName>
        <fullName evidence="1">Uncharacterized protein</fullName>
    </submittedName>
</protein>
<accession>A0A4V4HBJ4</accession>
<keyword evidence="2" id="KW-1185">Reference proteome</keyword>
<evidence type="ECO:0000313" key="1">
    <source>
        <dbReference type="EMBL" id="THU79695.1"/>
    </source>
</evidence>
<dbReference type="Proteomes" id="UP000297245">
    <property type="component" value="Unassembled WGS sequence"/>
</dbReference>
<dbReference type="EMBL" id="ML179989">
    <property type="protein sequence ID" value="THU79695.1"/>
    <property type="molecule type" value="Genomic_DNA"/>
</dbReference>
<gene>
    <name evidence="1" type="ORF">K435DRAFT_810498</name>
</gene>
<evidence type="ECO:0000313" key="2">
    <source>
        <dbReference type="Proteomes" id="UP000297245"/>
    </source>
</evidence>
<proteinExistence type="predicted"/>
<sequence>MFLVRYMMTLNPEKGHIRTGSWRRRARSLANFLSLMAQKVSKYLGFQGPGHPVTLSTIYVTITITGPYIVLIEHTQITNTHTDVDKCYDNDIIRIGIITPLTPRKNKHRGRVRLNKIDTGWYRTTNLRIVEPVCQTGHITFTVLTGVKETRKKDVNEREKAVLGKRVTTSILERVRETEVVVVVMSYVFEDIRSESVSHEFTRTTEQWQSDRYSGANQQVQLDVSAHREYIEQTNNIDHPTVFEGDDVSKHSPSSLNLPKGYTLSSAKRLSSGPKVTGIIVKMVGGYCHRCCWYCYYCYYHEVLVIKMAVFSHKPSLYYYCYGGENSSLPCFINDQTHTLDRNYESPSHFRKKFFQLKPYYI</sequence>
<reference evidence="1 2" key="1">
    <citation type="journal article" date="2019" name="Nat. Ecol. Evol.">
        <title>Megaphylogeny resolves global patterns of mushroom evolution.</title>
        <authorList>
            <person name="Varga T."/>
            <person name="Krizsan K."/>
            <person name="Foldi C."/>
            <person name="Dima B."/>
            <person name="Sanchez-Garcia M."/>
            <person name="Sanchez-Ramirez S."/>
            <person name="Szollosi G.J."/>
            <person name="Szarkandi J.G."/>
            <person name="Papp V."/>
            <person name="Albert L."/>
            <person name="Andreopoulos W."/>
            <person name="Angelini C."/>
            <person name="Antonin V."/>
            <person name="Barry K.W."/>
            <person name="Bougher N.L."/>
            <person name="Buchanan P."/>
            <person name="Buyck B."/>
            <person name="Bense V."/>
            <person name="Catcheside P."/>
            <person name="Chovatia M."/>
            <person name="Cooper J."/>
            <person name="Damon W."/>
            <person name="Desjardin D."/>
            <person name="Finy P."/>
            <person name="Geml J."/>
            <person name="Haridas S."/>
            <person name="Hughes K."/>
            <person name="Justo A."/>
            <person name="Karasinski D."/>
            <person name="Kautmanova I."/>
            <person name="Kiss B."/>
            <person name="Kocsube S."/>
            <person name="Kotiranta H."/>
            <person name="LaButti K.M."/>
            <person name="Lechner B.E."/>
            <person name="Liimatainen K."/>
            <person name="Lipzen A."/>
            <person name="Lukacs Z."/>
            <person name="Mihaltcheva S."/>
            <person name="Morgado L.N."/>
            <person name="Niskanen T."/>
            <person name="Noordeloos M.E."/>
            <person name="Ohm R.A."/>
            <person name="Ortiz-Santana B."/>
            <person name="Ovrebo C."/>
            <person name="Racz N."/>
            <person name="Riley R."/>
            <person name="Savchenko A."/>
            <person name="Shiryaev A."/>
            <person name="Soop K."/>
            <person name="Spirin V."/>
            <person name="Szebenyi C."/>
            <person name="Tomsovsky M."/>
            <person name="Tulloss R.E."/>
            <person name="Uehling J."/>
            <person name="Grigoriev I.V."/>
            <person name="Vagvolgyi C."/>
            <person name="Papp T."/>
            <person name="Martin F.M."/>
            <person name="Miettinen O."/>
            <person name="Hibbett D.S."/>
            <person name="Nagy L.G."/>
        </authorList>
    </citation>
    <scope>NUCLEOTIDE SEQUENCE [LARGE SCALE GENOMIC DNA]</scope>
    <source>
        <strain evidence="1 2">CBS 962.96</strain>
    </source>
</reference>
<name>A0A4V4HBJ4_DENBC</name>
<dbReference type="AlphaFoldDB" id="A0A4V4HBJ4"/>